<keyword evidence="4" id="KW-0677">Repeat</keyword>
<evidence type="ECO:0000313" key="13">
    <source>
        <dbReference type="Proteomes" id="UP000694549"/>
    </source>
</evidence>
<evidence type="ECO:0000256" key="2">
    <source>
        <dbReference type="ARBA" id="ARBA00022490"/>
    </source>
</evidence>
<dbReference type="Pfam" id="PF00400">
    <property type="entry name" value="WD40"/>
    <property type="match status" value="7"/>
</dbReference>
<dbReference type="GO" id="GO:0060271">
    <property type="term" value="P:cilium assembly"/>
    <property type="evidence" value="ECO:0007669"/>
    <property type="project" value="TreeGrafter"/>
</dbReference>
<evidence type="ECO:0000256" key="9">
    <source>
        <dbReference type="PROSITE-ProRule" id="PRU00221"/>
    </source>
</evidence>
<dbReference type="InterPro" id="IPR001680">
    <property type="entry name" value="WD40_rpt"/>
</dbReference>
<dbReference type="CDD" id="cd00200">
    <property type="entry name" value="WD40"/>
    <property type="match status" value="1"/>
</dbReference>
<name>A0A8B9UPS7_9AVES</name>
<dbReference type="PROSITE" id="PS50082">
    <property type="entry name" value="WD_REPEATS_2"/>
    <property type="match status" value="7"/>
</dbReference>
<dbReference type="InterPro" id="IPR050505">
    <property type="entry name" value="WDR55/POC1"/>
</dbReference>
<keyword evidence="6" id="KW-0206">Cytoskeleton</keyword>
<dbReference type="GO" id="GO:0005814">
    <property type="term" value="C:centriole"/>
    <property type="evidence" value="ECO:0007669"/>
    <property type="project" value="UniProtKB-SubCell"/>
</dbReference>
<dbReference type="SUPFAM" id="SSF50978">
    <property type="entry name" value="WD40 repeat-like"/>
    <property type="match status" value="1"/>
</dbReference>
<dbReference type="InterPro" id="IPR015943">
    <property type="entry name" value="WD40/YVTN_repeat-like_dom_sf"/>
</dbReference>
<evidence type="ECO:0000256" key="8">
    <source>
        <dbReference type="ARBA" id="ARBA00039724"/>
    </source>
</evidence>
<evidence type="ECO:0000256" key="4">
    <source>
        <dbReference type="ARBA" id="ARBA00022737"/>
    </source>
</evidence>
<accession>A0A8B9UPS7</accession>
<dbReference type="InterPro" id="IPR019775">
    <property type="entry name" value="WD40_repeat_CS"/>
</dbReference>
<evidence type="ECO:0000256" key="3">
    <source>
        <dbReference type="ARBA" id="ARBA00022574"/>
    </source>
</evidence>
<proteinExistence type="inferred from homology"/>
<feature type="compositionally biased region" description="Low complexity" evidence="11">
    <location>
        <begin position="47"/>
        <end position="71"/>
    </location>
</feature>
<keyword evidence="2" id="KW-0963">Cytoplasm</keyword>
<dbReference type="PRINTS" id="PR00320">
    <property type="entry name" value="GPROTEINBRPT"/>
</dbReference>
<protein>
    <recommendedName>
        <fullName evidence="8">POC1 centriolar protein homolog B</fullName>
    </recommendedName>
</protein>
<comment type="similarity">
    <text evidence="7">Belongs to the WD repeat POC1 family.</text>
</comment>
<sequence>MGPAKPPALGPIPRSPAASLPLRHRCGLAAPPRSRWCRRARARPRCRGAAPPRPAMGGPRDAGLEPAALGRPRGGGGGPAAPMASALEDPVLLRPLRGHRAAVTGVSFSADTAGLATSSLDRSLMIWKLKKQCRAYKFVGHEEAVTSVQFSPEGRLLASSSQDRTVRLWIPCIHGESSVLKGHTASVRSVSFSHDGQFLVSASNDKSIKIWSVHRQRLLFSLFQHTHWVRCAKFSPDGRLIASCSEDKSVKIWDTTNKTCIDSFIDYGGFANFADFNPSGTCIASAGSNHTVKLWDIRMNKLLQHYRVHRAGVNCVSFHPSGNYLITASSDGTLKILDLLEGRLIYTLHGHKGPVLFVAFSKGGEKFASGGADGQVLLWKTNFDSFDYKEVLKHHIRRIHTDDPPHLLDIYPRSPHLHDEKLQSVEVNPTFDVTDTQTPDPPVVEITSSLAFGTLDDVSHEDLQYPPASVLATSSKRKSEDESESAMHNVDKQIDISPSLGNALENIVEQLDVLTLTISILEQRLTLTEDKLKECLENQQKIVLQGRQEE</sequence>
<reference evidence="12" key="1">
    <citation type="submission" date="2025-08" db="UniProtKB">
        <authorList>
            <consortium name="Ensembl"/>
        </authorList>
    </citation>
    <scope>IDENTIFICATION</scope>
</reference>
<evidence type="ECO:0000256" key="10">
    <source>
        <dbReference type="SAM" id="Coils"/>
    </source>
</evidence>
<dbReference type="SMART" id="SM00320">
    <property type="entry name" value="WD40"/>
    <property type="match status" value="7"/>
</dbReference>
<feature type="repeat" description="WD" evidence="9">
    <location>
        <begin position="276"/>
        <end position="305"/>
    </location>
</feature>
<dbReference type="PROSITE" id="PS00678">
    <property type="entry name" value="WD_REPEATS_1"/>
    <property type="match status" value="1"/>
</dbReference>
<feature type="repeat" description="WD" evidence="9">
    <location>
        <begin position="138"/>
        <end position="169"/>
    </location>
</feature>
<evidence type="ECO:0000256" key="1">
    <source>
        <dbReference type="ARBA" id="ARBA00004114"/>
    </source>
</evidence>
<evidence type="ECO:0000256" key="11">
    <source>
        <dbReference type="SAM" id="MobiDB-lite"/>
    </source>
</evidence>
<feature type="repeat" description="WD" evidence="9">
    <location>
        <begin position="222"/>
        <end position="263"/>
    </location>
</feature>
<evidence type="ECO:0000256" key="5">
    <source>
        <dbReference type="ARBA" id="ARBA00023054"/>
    </source>
</evidence>
<dbReference type="InterPro" id="IPR036322">
    <property type="entry name" value="WD40_repeat_dom_sf"/>
</dbReference>
<feature type="region of interest" description="Disordered" evidence="11">
    <location>
        <begin position="40"/>
        <end position="82"/>
    </location>
</feature>
<comment type="subcellular location">
    <subcellularLocation>
        <location evidence="1">Cytoplasm</location>
        <location evidence="1">Cytoskeleton</location>
        <location evidence="1">Microtubule organizing center</location>
        <location evidence="1">Centrosome</location>
        <location evidence="1">Centriole</location>
    </subcellularLocation>
</comment>
<feature type="repeat" description="WD" evidence="9">
    <location>
        <begin position="96"/>
        <end position="130"/>
    </location>
</feature>
<keyword evidence="13" id="KW-1185">Reference proteome</keyword>
<organism evidence="12 13">
    <name type="scientific">Anas zonorhyncha</name>
    <name type="common">Eastern spot-billed duck</name>
    <dbReference type="NCBI Taxonomy" id="75864"/>
    <lineage>
        <taxon>Eukaryota</taxon>
        <taxon>Metazoa</taxon>
        <taxon>Chordata</taxon>
        <taxon>Craniata</taxon>
        <taxon>Vertebrata</taxon>
        <taxon>Euteleostomi</taxon>
        <taxon>Archelosauria</taxon>
        <taxon>Archosauria</taxon>
        <taxon>Dinosauria</taxon>
        <taxon>Saurischia</taxon>
        <taxon>Theropoda</taxon>
        <taxon>Coelurosauria</taxon>
        <taxon>Aves</taxon>
        <taxon>Neognathae</taxon>
        <taxon>Galloanserae</taxon>
        <taxon>Anseriformes</taxon>
        <taxon>Anatidae</taxon>
        <taxon>Anatinae</taxon>
        <taxon>Anas</taxon>
    </lineage>
</organism>
<feature type="repeat" description="WD" evidence="9">
    <location>
        <begin position="180"/>
        <end position="221"/>
    </location>
</feature>
<evidence type="ECO:0000256" key="6">
    <source>
        <dbReference type="ARBA" id="ARBA00023212"/>
    </source>
</evidence>
<dbReference type="PANTHER" id="PTHR44019">
    <property type="entry name" value="WD REPEAT-CONTAINING PROTEIN 55"/>
    <property type="match status" value="1"/>
</dbReference>
<evidence type="ECO:0000256" key="7">
    <source>
        <dbReference type="ARBA" id="ARBA00037984"/>
    </source>
</evidence>
<feature type="coiled-coil region" evidence="10">
    <location>
        <begin position="504"/>
        <end position="538"/>
    </location>
</feature>
<dbReference type="Proteomes" id="UP000694549">
    <property type="component" value="Unplaced"/>
</dbReference>
<keyword evidence="3 9" id="KW-0853">WD repeat</keyword>
<reference evidence="12" key="2">
    <citation type="submission" date="2025-09" db="UniProtKB">
        <authorList>
            <consortium name="Ensembl"/>
        </authorList>
    </citation>
    <scope>IDENTIFICATION</scope>
</reference>
<feature type="repeat" description="WD" evidence="9">
    <location>
        <begin position="348"/>
        <end position="380"/>
    </location>
</feature>
<evidence type="ECO:0000313" key="12">
    <source>
        <dbReference type="Ensembl" id="ENSAZOP00000010268.1"/>
    </source>
</evidence>
<feature type="region of interest" description="Disordered" evidence="11">
    <location>
        <begin position="467"/>
        <end position="491"/>
    </location>
</feature>
<dbReference type="Ensembl" id="ENSAZOT00000010967.1">
    <property type="protein sequence ID" value="ENSAZOP00000010268.1"/>
    <property type="gene ID" value="ENSAZOG00000006514.1"/>
</dbReference>
<dbReference type="PANTHER" id="PTHR44019:SF1">
    <property type="entry name" value="POC1 CENTRIOLAR PROTEIN HOMOLOG B"/>
    <property type="match status" value="1"/>
</dbReference>
<feature type="repeat" description="WD" evidence="9">
    <location>
        <begin position="306"/>
        <end position="347"/>
    </location>
</feature>
<dbReference type="PROSITE" id="PS50294">
    <property type="entry name" value="WD_REPEATS_REGION"/>
    <property type="match status" value="6"/>
</dbReference>
<dbReference type="GO" id="GO:0036064">
    <property type="term" value="C:ciliary basal body"/>
    <property type="evidence" value="ECO:0007669"/>
    <property type="project" value="TreeGrafter"/>
</dbReference>
<dbReference type="AlphaFoldDB" id="A0A8B9UPS7"/>
<keyword evidence="5 10" id="KW-0175">Coiled coil</keyword>
<dbReference type="InterPro" id="IPR020472">
    <property type="entry name" value="WD40_PAC1"/>
</dbReference>
<dbReference type="Gene3D" id="2.130.10.10">
    <property type="entry name" value="YVTN repeat-like/Quinoprotein amine dehydrogenase"/>
    <property type="match status" value="3"/>
</dbReference>